<dbReference type="Proteomes" id="UP001440612">
    <property type="component" value="Chromosome"/>
</dbReference>
<protein>
    <submittedName>
        <fullName evidence="2">AAA family ATPase</fullName>
    </submittedName>
</protein>
<keyword evidence="3" id="KW-1185">Reference proteome</keyword>
<feature type="domain" description="AAA+ ATPase" evidence="1">
    <location>
        <begin position="46"/>
        <end position="210"/>
    </location>
</feature>
<dbReference type="Gene3D" id="3.40.50.300">
    <property type="entry name" value="P-loop containing nucleotide triphosphate hydrolases"/>
    <property type="match status" value="1"/>
</dbReference>
<dbReference type="PANTHER" id="PTHR34301">
    <property type="entry name" value="DNA-BINDING PROTEIN-RELATED"/>
    <property type="match status" value="1"/>
</dbReference>
<dbReference type="Pfam" id="PF20703">
    <property type="entry name" value="nSTAND1"/>
    <property type="match status" value="1"/>
</dbReference>
<evidence type="ECO:0000259" key="1">
    <source>
        <dbReference type="SMART" id="SM00382"/>
    </source>
</evidence>
<dbReference type="InterPro" id="IPR003593">
    <property type="entry name" value="AAA+_ATPase"/>
</dbReference>
<sequence>MTDDDWRALRFHAADLFTPSSPVTTTELFAGRASQIDKLVEAVAERGRHAILFGEPGVGKTSIAKLLQYFVPRGLKSVQYVRKAVVSTDTFTSIWENVFRSIKFQAHRDGIYQEYNVADLYPDNISPSDVVRELNYFGESVIPIIVIDEFQQLKDEEAARLMSETVKAVSDEGTPATIVVVGVGDNVDDLVRGHGSIIRCSEEVLMPRMKTEEIQLLLNQRIEQLGMTLSGDAKWKITGLSKGLPSFAHALGRASVYSAIDRQSLNVAEEDIDNGILTAIESSQHTLKSAYETATNSNQARATFRQLLTACALTKTDASGWFTPKDVEQPFSGIIGEKRTVEYFNGNLTDFASDKRGDILQQKGTVRNFRFRFTEPAMQPYVLMKGIQAGIIPEDAMSALSSPEQGELFAI</sequence>
<dbReference type="PANTHER" id="PTHR34301:SF8">
    <property type="entry name" value="ATPASE DOMAIN-CONTAINING PROTEIN"/>
    <property type="match status" value="1"/>
</dbReference>
<dbReference type="SMART" id="SM00382">
    <property type="entry name" value="AAA"/>
    <property type="match status" value="1"/>
</dbReference>
<dbReference type="InterPro" id="IPR049052">
    <property type="entry name" value="nSTAND1"/>
</dbReference>
<organism evidence="2 3">
    <name type="scientific">Yoonia phaeophyticola</name>
    <dbReference type="NCBI Taxonomy" id="3137369"/>
    <lineage>
        <taxon>Bacteria</taxon>
        <taxon>Pseudomonadati</taxon>
        <taxon>Pseudomonadota</taxon>
        <taxon>Alphaproteobacteria</taxon>
        <taxon>Rhodobacterales</taxon>
        <taxon>Paracoccaceae</taxon>
        <taxon>Yoonia</taxon>
    </lineage>
</organism>
<dbReference type="RefSeq" id="WP_341368817.1">
    <property type="nucleotide sequence ID" value="NZ_CP150951.2"/>
</dbReference>
<dbReference type="EMBL" id="CP150951">
    <property type="protein sequence ID" value="WZC50716.1"/>
    <property type="molecule type" value="Genomic_DNA"/>
</dbReference>
<evidence type="ECO:0000313" key="3">
    <source>
        <dbReference type="Proteomes" id="UP001440612"/>
    </source>
</evidence>
<evidence type="ECO:0000313" key="2">
    <source>
        <dbReference type="EMBL" id="WZC50716.1"/>
    </source>
</evidence>
<accession>A0ABZ2V826</accession>
<name>A0ABZ2V826_9RHOB</name>
<gene>
    <name evidence="2" type="ORF">AABB29_08940</name>
</gene>
<proteinExistence type="predicted"/>
<dbReference type="SUPFAM" id="SSF52540">
    <property type="entry name" value="P-loop containing nucleoside triphosphate hydrolases"/>
    <property type="match status" value="1"/>
</dbReference>
<reference evidence="3" key="1">
    <citation type="submission" date="2024-04" db="EMBL/GenBank/DDBJ databases">
        <title>Phylogenomic analyses of a clade within the roseobacter group suggest taxonomic reassignments of species of the genera Aestuariivita, Citreicella, Loktanella, Nautella, Pelagibaca, Ruegeria, Thalassobius, Thiobacimonas and Tropicibacter, and the proposal o.</title>
        <authorList>
            <person name="Jeon C.O."/>
        </authorList>
    </citation>
    <scope>NUCLEOTIDE SEQUENCE [LARGE SCALE GENOMIC DNA]</scope>
    <source>
        <strain evidence="3">BS5-3</strain>
    </source>
</reference>
<dbReference type="InterPro" id="IPR027417">
    <property type="entry name" value="P-loop_NTPase"/>
</dbReference>